<evidence type="ECO:0000256" key="1">
    <source>
        <dbReference type="SAM" id="Coils"/>
    </source>
</evidence>
<proteinExistence type="predicted"/>
<evidence type="ECO:0000313" key="3">
    <source>
        <dbReference type="EMBL" id="EHJ13344.1"/>
    </source>
</evidence>
<dbReference type="GeneID" id="88765706"/>
<dbReference type="PATRIC" id="fig|423471.3.peg.1849"/>
<name>G5J398_CROWT</name>
<dbReference type="EMBL" id="AESD01000306">
    <property type="protein sequence ID" value="EHJ13344.1"/>
    <property type="molecule type" value="Genomic_DNA"/>
</dbReference>
<dbReference type="Proteomes" id="UP000003477">
    <property type="component" value="Unassembled WGS sequence"/>
</dbReference>
<feature type="region of interest" description="Disordered" evidence="2">
    <location>
        <begin position="51"/>
        <end position="70"/>
    </location>
</feature>
<comment type="caution">
    <text evidence="3">The sequence shown here is derived from an EMBL/GenBank/DDBJ whole genome shotgun (WGS) entry which is preliminary data.</text>
</comment>
<protein>
    <submittedName>
        <fullName evidence="3">Hypothetical Transposase-like protein, IS3 family</fullName>
    </submittedName>
</protein>
<dbReference type="AlphaFoldDB" id="G5J398"/>
<evidence type="ECO:0000313" key="4">
    <source>
        <dbReference type="Proteomes" id="UP000003477"/>
    </source>
</evidence>
<gene>
    <name evidence="3" type="ORF">CWATWH0003_1976</name>
</gene>
<organism evidence="3 4">
    <name type="scientific">Crocosphaera watsonii WH 0003</name>
    <dbReference type="NCBI Taxonomy" id="423471"/>
    <lineage>
        <taxon>Bacteria</taxon>
        <taxon>Bacillati</taxon>
        <taxon>Cyanobacteriota</taxon>
        <taxon>Cyanophyceae</taxon>
        <taxon>Oscillatoriophycideae</taxon>
        <taxon>Chroococcales</taxon>
        <taxon>Aphanothecaceae</taxon>
        <taxon>Crocosphaera</taxon>
    </lineage>
</organism>
<evidence type="ECO:0000256" key="2">
    <source>
        <dbReference type="SAM" id="MobiDB-lite"/>
    </source>
</evidence>
<reference evidence="3 4" key="1">
    <citation type="journal article" date="2011" name="Front. Microbiol.">
        <title>Two Strains of Crocosphaera watsonii with Highly Conserved Genomes are Distinguished by Strain-Specific Features.</title>
        <authorList>
            <person name="Bench S.R."/>
            <person name="Ilikchyan I.N."/>
            <person name="Tripp H.J."/>
            <person name="Zehr J.P."/>
        </authorList>
    </citation>
    <scope>NUCLEOTIDE SEQUENCE [LARGE SCALE GENOMIC DNA]</scope>
    <source>
        <strain evidence="3 4">WH 0003</strain>
    </source>
</reference>
<dbReference type="RefSeq" id="WP_007310300.1">
    <property type="nucleotide sequence ID" value="NZ_AESD01000306.1"/>
</dbReference>
<feature type="coiled-coil region" evidence="1">
    <location>
        <begin position="83"/>
        <end position="150"/>
    </location>
</feature>
<keyword evidence="1" id="KW-0175">Coiled coil</keyword>
<accession>G5J398</accession>
<sequence length="159" mass="18289">MPPELAIKARIAQIKASGPVADPNTWIGYSTITKKGKKYTYYRLMKAVPNKKKPELDNSPKSKVKGKMAQYLGSEDSQAYKKMKEAIARRNEIQRLERKLQEMEKAVSEGQPLIKQQKQPSLTILVKELMKQVESLQVEFRAKIESLEKEFRQQLSTVH</sequence>